<organism evidence="2 3">
    <name type="scientific">Clostridium oceanicum</name>
    <dbReference type="NCBI Taxonomy" id="1543"/>
    <lineage>
        <taxon>Bacteria</taxon>
        <taxon>Bacillati</taxon>
        <taxon>Bacillota</taxon>
        <taxon>Clostridia</taxon>
        <taxon>Eubacteriales</taxon>
        <taxon>Clostridiaceae</taxon>
        <taxon>Clostridium</taxon>
    </lineage>
</organism>
<keyword evidence="1" id="KW-1133">Transmembrane helix</keyword>
<accession>A0ABP3UWC7</accession>
<dbReference type="Proteomes" id="UP001501510">
    <property type="component" value="Unassembled WGS sequence"/>
</dbReference>
<comment type="caution">
    <text evidence="2">The sequence shown here is derived from an EMBL/GenBank/DDBJ whole genome shotgun (WGS) entry which is preliminary data.</text>
</comment>
<proteinExistence type="predicted"/>
<keyword evidence="3" id="KW-1185">Reference proteome</keyword>
<evidence type="ECO:0000256" key="1">
    <source>
        <dbReference type="SAM" id="Phobius"/>
    </source>
</evidence>
<keyword evidence="1" id="KW-0812">Transmembrane</keyword>
<keyword evidence="1" id="KW-0472">Membrane</keyword>
<dbReference type="RefSeq" id="WP_343762416.1">
    <property type="nucleotide sequence ID" value="NZ_BAAACG010000010.1"/>
</dbReference>
<protein>
    <submittedName>
        <fullName evidence="2">Uncharacterized protein</fullName>
    </submittedName>
</protein>
<feature type="transmembrane region" description="Helical" evidence="1">
    <location>
        <begin position="39"/>
        <end position="59"/>
    </location>
</feature>
<name>A0ABP3UWC7_9CLOT</name>
<evidence type="ECO:0000313" key="2">
    <source>
        <dbReference type="EMBL" id="GAA0743788.1"/>
    </source>
</evidence>
<sequence length="62" mass="7471">MHSINFKKLNSMKKHKKMNKYNKMIKHHHFHCLSKKEKMCLASMIGINFMKGIFIGMYINEK</sequence>
<gene>
    <name evidence="2" type="ORF">GCM10008906_27990</name>
</gene>
<dbReference type="EMBL" id="BAAACG010000010">
    <property type="protein sequence ID" value="GAA0743788.1"/>
    <property type="molecule type" value="Genomic_DNA"/>
</dbReference>
<reference evidence="3" key="1">
    <citation type="journal article" date="2019" name="Int. J. Syst. Evol. Microbiol.">
        <title>The Global Catalogue of Microorganisms (GCM) 10K type strain sequencing project: providing services to taxonomists for standard genome sequencing and annotation.</title>
        <authorList>
            <consortium name="The Broad Institute Genomics Platform"/>
            <consortium name="The Broad Institute Genome Sequencing Center for Infectious Disease"/>
            <person name="Wu L."/>
            <person name="Ma J."/>
        </authorList>
    </citation>
    <scope>NUCLEOTIDE SEQUENCE [LARGE SCALE GENOMIC DNA]</scope>
    <source>
        <strain evidence="3">JCM 1407</strain>
    </source>
</reference>
<evidence type="ECO:0000313" key="3">
    <source>
        <dbReference type="Proteomes" id="UP001501510"/>
    </source>
</evidence>